<dbReference type="GeneID" id="70215409"/>
<dbReference type="GO" id="GO:0005737">
    <property type="term" value="C:cytoplasm"/>
    <property type="evidence" value="ECO:0007669"/>
    <property type="project" value="TreeGrafter"/>
</dbReference>
<dbReference type="GO" id="GO:0008270">
    <property type="term" value="F:zinc ion binding"/>
    <property type="evidence" value="ECO:0007669"/>
    <property type="project" value="UniProtKB-KW"/>
</dbReference>
<dbReference type="PANTHER" id="PTHR22765">
    <property type="entry name" value="RING FINGER AND PROTEASE ASSOCIATED DOMAIN-CONTAINING"/>
    <property type="match status" value="1"/>
</dbReference>
<proteinExistence type="predicted"/>
<keyword evidence="5" id="KW-1185">Reference proteome</keyword>
<keyword evidence="2" id="KW-0472">Membrane</keyword>
<feature type="domain" description="RING-type" evidence="3">
    <location>
        <begin position="113"/>
        <end position="154"/>
    </location>
</feature>
<dbReference type="Proteomes" id="UP000720189">
    <property type="component" value="Unassembled WGS sequence"/>
</dbReference>
<comment type="caution">
    <text evidence="4">The sequence shown here is derived from an EMBL/GenBank/DDBJ whole genome shotgun (WGS) entry which is preliminary data.</text>
</comment>
<dbReference type="RefSeq" id="XP_046052522.1">
    <property type="nucleotide sequence ID" value="XM_046185455.1"/>
</dbReference>
<organism evidence="4 5">
    <name type="scientific">Fusarium redolens</name>
    <dbReference type="NCBI Taxonomy" id="48865"/>
    <lineage>
        <taxon>Eukaryota</taxon>
        <taxon>Fungi</taxon>
        <taxon>Dikarya</taxon>
        <taxon>Ascomycota</taxon>
        <taxon>Pezizomycotina</taxon>
        <taxon>Sordariomycetes</taxon>
        <taxon>Hypocreomycetidae</taxon>
        <taxon>Hypocreales</taxon>
        <taxon>Nectriaceae</taxon>
        <taxon>Fusarium</taxon>
        <taxon>Fusarium redolens species complex</taxon>
    </lineage>
</organism>
<keyword evidence="1" id="KW-0479">Metal-binding</keyword>
<gene>
    <name evidence="4" type="ORF">BKA55DRAFT_268106</name>
</gene>
<dbReference type="EMBL" id="JAGMUX010000004">
    <property type="protein sequence ID" value="KAH7260645.1"/>
    <property type="molecule type" value="Genomic_DNA"/>
</dbReference>
<sequence length="170" mass="19283">MAIANVSHIPMISPGGIKSEEWIQSLPIIVFFVFLFIFYGLLIIYELNSRDNQIPIQGDSESDLPARSISSEISDLQRLDSTAPPQAYKQVMTGMEITGSEEHSTCPHEVIICAICLEAIADSDIVRRLLCGHIFHSGCITLWYLRRHYACPLCVSRYMTLEREHVRTNR</sequence>
<dbReference type="SMART" id="SM00184">
    <property type="entry name" value="RING"/>
    <property type="match status" value="1"/>
</dbReference>
<evidence type="ECO:0000313" key="4">
    <source>
        <dbReference type="EMBL" id="KAH7260645.1"/>
    </source>
</evidence>
<reference evidence="4" key="1">
    <citation type="journal article" date="2021" name="Nat. Commun.">
        <title>Genetic determinants of endophytism in the Arabidopsis root mycobiome.</title>
        <authorList>
            <person name="Mesny F."/>
            <person name="Miyauchi S."/>
            <person name="Thiergart T."/>
            <person name="Pickel B."/>
            <person name="Atanasova L."/>
            <person name="Karlsson M."/>
            <person name="Huettel B."/>
            <person name="Barry K.W."/>
            <person name="Haridas S."/>
            <person name="Chen C."/>
            <person name="Bauer D."/>
            <person name="Andreopoulos W."/>
            <person name="Pangilinan J."/>
            <person name="LaButti K."/>
            <person name="Riley R."/>
            <person name="Lipzen A."/>
            <person name="Clum A."/>
            <person name="Drula E."/>
            <person name="Henrissat B."/>
            <person name="Kohler A."/>
            <person name="Grigoriev I.V."/>
            <person name="Martin F.M."/>
            <person name="Hacquard S."/>
        </authorList>
    </citation>
    <scope>NUCLEOTIDE SEQUENCE</scope>
    <source>
        <strain evidence="4">MPI-CAGE-AT-0023</strain>
    </source>
</reference>
<keyword evidence="2" id="KW-0812">Transmembrane</keyword>
<keyword evidence="2" id="KW-1133">Transmembrane helix</keyword>
<keyword evidence="1" id="KW-0862">Zinc</keyword>
<protein>
    <recommendedName>
        <fullName evidence="3">RING-type domain-containing protein</fullName>
    </recommendedName>
</protein>
<dbReference type="PANTHER" id="PTHR22765:SF416">
    <property type="entry name" value="E3 UBIQUITIN-PROTEIN LIGASE GODZILLA"/>
    <property type="match status" value="1"/>
</dbReference>
<name>A0A9P9HN87_FUSRE</name>
<evidence type="ECO:0000313" key="5">
    <source>
        <dbReference type="Proteomes" id="UP000720189"/>
    </source>
</evidence>
<dbReference type="InterPro" id="IPR013083">
    <property type="entry name" value="Znf_RING/FYVE/PHD"/>
</dbReference>
<feature type="transmembrane region" description="Helical" evidence="2">
    <location>
        <begin position="22"/>
        <end position="45"/>
    </location>
</feature>
<dbReference type="PROSITE" id="PS50089">
    <property type="entry name" value="ZF_RING_2"/>
    <property type="match status" value="1"/>
</dbReference>
<dbReference type="Pfam" id="PF13639">
    <property type="entry name" value="zf-RING_2"/>
    <property type="match status" value="1"/>
</dbReference>
<dbReference type="InterPro" id="IPR001841">
    <property type="entry name" value="Znf_RING"/>
</dbReference>
<keyword evidence="1" id="KW-0863">Zinc-finger</keyword>
<dbReference type="SUPFAM" id="SSF57850">
    <property type="entry name" value="RING/U-box"/>
    <property type="match status" value="1"/>
</dbReference>
<evidence type="ECO:0000259" key="3">
    <source>
        <dbReference type="PROSITE" id="PS50089"/>
    </source>
</evidence>
<accession>A0A9P9HN87</accession>
<dbReference type="OrthoDB" id="8062037at2759"/>
<dbReference type="AlphaFoldDB" id="A0A9P9HN87"/>
<dbReference type="InterPro" id="IPR051826">
    <property type="entry name" value="E3_ubiquitin-ligase_domain"/>
</dbReference>
<dbReference type="GO" id="GO:0006511">
    <property type="term" value="P:ubiquitin-dependent protein catabolic process"/>
    <property type="evidence" value="ECO:0007669"/>
    <property type="project" value="TreeGrafter"/>
</dbReference>
<evidence type="ECO:0000256" key="2">
    <source>
        <dbReference type="SAM" id="Phobius"/>
    </source>
</evidence>
<dbReference type="GO" id="GO:0061630">
    <property type="term" value="F:ubiquitin protein ligase activity"/>
    <property type="evidence" value="ECO:0007669"/>
    <property type="project" value="TreeGrafter"/>
</dbReference>
<dbReference type="Gene3D" id="3.30.40.10">
    <property type="entry name" value="Zinc/RING finger domain, C3HC4 (zinc finger)"/>
    <property type="match status" value="1"/>
</dbReference>
<evidence type="ECO:0000256" key="1">
    <source>
        <dbReference type="PROSITE-ProRule" id="PRU00175"/>
    </source>
</evidence>